<accession>A0ABN2RNC0</accession>
<dbReference type="InterPro" id="IPR038070">
    <property type="entry name" value="Rv2632c-like_sf"/>
</dbReference>
<keyword evidence="3" id="KW-1185">Reference proteome</keyword>
<dbReference type="Gene3D" id="3.30.160.240">
    <property type="entry name" value="Rv1738"/>
    <property type="match status" value="1"/>
</dbReference>
<protein>
    <recommendedName>
        <fullName evidence="1">DUF1918 domain-containing protein</fullName>
    </recommendedName>
</protein>
<name>A0ABN2RNC0_9ACTN</name>
<dbReference type="InterPro" id="IPR015035">
    <property type="entry name" value="DUF1918"/>
</dbReference>
<evidence type="ECO:0000313" key="2">
    <source>
        <dbReference type="EMBL" id="GAA1972038.1"/>
    </source>
</evidence>
<dbReference type="SUPFAM" id="SSF50118">
    <property type="entry name" value="Cell growth inhibitor/plasmid maintenance toxic component"/>
    <property type="match status" value="1"/>
</dbReference>
<dbReference type="RefSeq" id="WP_344658040.1">
    <property type="nucleotide sequence ID" value="NZ_BAAAQM010000017.1"/>
</dbReference>
<sequence>MKATVGDRIVITSRRLDAPVREGEIIEVRGADGSPPYVVRWSEDGHTDHTDLIFPGPDARIIHQQAPHEPEGPSHGKRWHVDVIVDEHESGLTKAHIVADTGVRKLQSYGEAHRRPTDLDVAEIGDEVAVGRAFIAFGNHLLHAAAADIEEIEGRPVQVSPSPTGRTP</sequence>
<proteinExistence type="predicted"/>
<feature type="domain" description="DUF1918" evidence="1">
    <location>
        <begin position="1"/>
        <end position="61"/>
    </location>
</feature>
<dbReference type="EMBL" id="BAAAQM010000017">
    <property type="protein sequence ID" value="GAA1972038.1"/>
    <property type="molecule type" value="Genomic_DNA"/>
</dbReference>
<dbReference type="InterPro" id="IPR015057">
    <property type="entry name" value="Rv2632c-like"/>
</dbReference>
<dbReference type="Gene3D" id="2.30.30.440">
    <property type="entry name" value="Domain of unknown function DUF1918"/>
    <property type="match status" value="1"/>
</dbReference>
<dbReference type="Pfam" id="PF08962">
    <property type="entry name" value="Rv2632c-like"/>
    <property type="match status" value="1"/>
</dbReference>
<dbReference type="SUPFAM" id="SSF143212">
    <property type="entry name" value="Rv2632c-like"/>
    <property type="match status" value="1"/>
</dbReference>
<organism evidence="2 3">
    <name type="scientific">Catenulispora subtropica</name>
    <dbReference type="NCBI Taxonomy" id="450798"/>
    <lineage>
        <taxon>Bacteria</taxon>
        <taxon>Bacillati</taxon>
        <taxon>Actinomycetota</taxon>
        <taxon>Actinomycetes</taxon>
        <taxon>Catenulisporales</taxon>
        <taxon>Catenulisporaceae</taxon>
        <taxon>Catenulispora</taxon>
    </lineage>
</organism>
<evidence type="ECO:0000313" key="3">
    <source>
        <dbReference type="Proteomes" id="UP001499854"/>
    </source>
</evidence>
<comment type="caution">
    <text evidence="2">The sequence shown here is derived from an EMBL/GenBank/DDBJ whole genome shotgun (WGS) entry which is preliminary data.</text>
</comment>
<reference evidence="2 3" key="1">
    <citation type="journal article" date="2019" name="Int. J. Syst. Evol. Microbiol.">
        <title>The Global Catalogue of Microorganisms (GCM) 10K type strain sequencing project: providing services to taxonomists for standard genome sequencing and annotation.</title>
        <authorList>
            <consortium name="The Broad Institute Genomics Platform"/>
            <consortium name="The Broad Institute Genome Sequencing Center for Infectious Disease"/>
            <person name="Wu L."/>
            <person name="Ma J."/>
        </authorList>
    </citation>
    <scope>NUCLEOTIDE SEQUENCE [LARGE SCALE GENOMIC DNA]</scope>
    <source>
        <strain evidence="2 3">JCM 16013</strain>
    </source>
</reference>
<dbReference type="Proteomes" id="UP001499854">
    <property type="component" value="Unassembled WGS sequence"/>
</dbReference>
<gene>
    <name evidence="2" type="ORF">GCM10009838_34430</name>
</gene>
<evidence type="ECO:0000259" key="1">
    <source>
        <dbReference type="Pfam" id="PF08940"/>
    </source>
</evidence>
<dbReference type="Pfam" id="PF08940">
    <property type="entry name" value="DUF1918"/>
    <property type="match status" value="1"/>
</dbReference>